<evidence type="ECO:0000313" key="8">
    <source>
        <dbReference type="EMBL" id="PFG33690.1"/>
    </source>
</evidence>
<keyword evidence="9" id="KW-1185">Reference proteome</keyword>
<dbReference type="OrthoDB" id="5185234at2"/>
<dbReference type="Pfam" id="PF00482">
    <property type="entry name" value="T2SSF"/>
    <property type="match status" value="1"/>
</dbReference>
<accession>A0A2A9E688</accession>
<evidence type="ECO:0000256" key="4">
    <source>
        <dbReference type="ARBA" id="ARBA00022989"/>
    </source>
</evidence>
<gene>
    <name evidence="8" type="ORF">ATL42_1577</name>
</gene>
<evidence type="ECO:0000256" key="5">
    <source>
        <dbReference type="ARBA" id="ARBA00023136"/>
    </source>
</evidence>
<keyword evidence="4 6" id="KW-1133">Transmembrane helix</keyword>
<evidence type="ECO:0000256" key="3">
    <source>
        <dbReference type="ARBA" id="ARBA00022692"/>
    </source>
</evidence>
<reference evidence="8 9" key="1">
    <citation type="submission" date="2017-10" db="EMBL/GenBank/DDBJ databases">
        <title>Sequencing the genomes of 1000 actinobacteria strains.</title>
        <authorList>
            <person name="Klenk H.-P."/>
        </authorList>
    </citation>
    <scope>NUCLEOTIDE SEQUENCE [LARGE SCALE GENOMIC DNA]</scope>
    <source>
        <strain evidence="8 9">DSM 18966</strain>
    </source>
</reference>
<organism evidence="8 9">
    <name type="scientific">Sanguibacter antarcticus</name>
    <dbReference type="NCBI Taxonomy" id="372484"/>
    <lineage>
        <taxon>Bacteria</taxon>
        <taxon>Bacillati</taxon>
        <taxon>Actinomycetota</taxon>
        <taxon>Actinomycetes</taxon>
        <taxon>Micrococcales</taxon>
        <taxon>Sanguibacteraceae</taxon>
        <taxon>Sanguibacter</taxon>
    </lineage>
</organism>
<sequence>MIGIVVGALFGLGALIVVRALRARPITLDERLAPYLAVPDATSGLLGATPVSSPFGALESIVAPWLSDASRLVERIGSPTAELQRRLVRAGRAESPEQFRISQVAWGAAGLAAGLACAVLLATTRGSSLLLLAVLVLVMATTAVIACDYRLGKQVRLREERMLLEFPTIAELLALSVGAGEGPVGALERVARSAQGELTGELRRTLADVRSGIPLTRALENLADRTGIASLTRFAEGVSVAVERGTPLADVLRAQAQDVRDSGRRALMELGGKKEVLMLVPVVFLILPITVVFAVFPSLVTLQIGL</sequence>
<protein>
    <submittedName>
        <fullName evidence="8">Tight adherence protein C</fullName>
    </submittedName>
</protein>
<feature type="transmembrane region" description="Helical" evidence="6">
    <location>
        <begin position="276"/>
        <end position="296"/>
    </location>
</feature>
<comment type="caution">
    <text evidence="8">The sequence shown here is derived from an EMBL/GenBank/DDBJ whole genome shotgun (WGS) entry which is preliminary data.</text>
</comment>
<evidence type="ECO:0000256" key="2">
    <source>
        <dbReference type="ARBA" id="ARBA00022475"/>
    </source>
</evidence>
<evidence type="ECO:0000256" key="1">
    <source>
        <dbReference type="ARBA" id="ARBA00004651"/>
    </source>
</evidence>
<keyword evidence="3 6" id="KW-0812">Transmembrane</keyword>
<name>A0A2A9E688_9MICO</name>
<evidence type="ECO:0000259" key="7">
    <source>
        <dbReference type="Pfam" id="PF00482"/>
    </source>
</evidence>
<keyword evidence="2" id="KW-1003">Cell membrane</keyword>
<dbReference type="RefSeq" id="WP_098454865.1">
    <property type="nucleotide sequence ID" value="NZ_PDJG01000001.1"/>
</dbReference>
<dbReference type="EMBL" id="PDJG01000001">
    <property type="protein sequence ID" value="PFG33690.1"/>
    <property type="molecule type" value="Genomic_DNA"/>
</dbReference>
<dbReference type="GO" id="GO:0005886">
    <property type="term" value="C:plasma membrane"/>
    <property type="evidence" value="ECO:0007669"/>
    <property type="project" value="UniProtKB-SubCell"/>
</dbReference>
<feature type="transmembrane region" description="Helical" evidence="6">
    <location>
        <begin position="104"/>
        <end position="123"/>
    </location>
</feature>
<dbReference type="PANTHER" id="PTHR35007">
    <property type="entry name" value="INTEGRAL MEMBRANE PROTEIN-RELATED"/>
    <property type="match status" value="1"/>
</dbReference>
<dbReference type="InterPro" id="IPR018076">
    <property type="entry name" value="T2SS_GspF_dom"/>
</dbReference>
<proteinExistence type="predicted"/>
<comment type="subcellular location">
    <subcellularLocation>
        <location evidence="1">Cell membrane</location>
        <topology evidence="1">Multi-pass membrane protein</topology>
    </subcellularLocation>
</comment>
<feature type="domain" description="Type II secretion system protein GspF" evidence="7">
    <location>
        <begin position="170"/>
        <end position="295"/>
    </location>
</feature>
<keyword evidence="5 6" id="KW-0472">Membrane</keyword>
<dbReference type="AlphaFoldDB" id="A0A2A9E688"/>
<dbReference type="Proteomes" id="UP000225548">
    <property type="component" value="Unassembled WGS sequence"/>
</dbReference>
<feature type="transmembrane region" description="Helical" evidence="6">
    <location>
        <begin position="129"/>
        <end position="151"/>
    </location>
</feature>
<evidence type="ECO:0000256" key="6">
    <source>
        <dbReference type="SAM" id="Phobius"/>
    </source>
</evidence>
<evidence type="ECO:0000313" key="9">
    <source>
        <dbReference type="Proteomes" id="UP000225548"/>
    </source>
</evidence>
<dbReference type="PANTHER" id="PTHR35007:SF2">
    <property type="entry name" value="PILUS ASSEMBLE PROTEIN"/>
    <property type="match status" value="1"/>
</dbReference>